<reference evidence="8 9" key="1">
    <citation type="submission" date="2014-04" db="EMBL/GenBank/DDBJ databases">
        <authorList>
            <consortium name="DOE Joint Genome Institute"/>
            <person name="Kuo A."/>
            <person name="Kohler A."/>
            <person name="Nagy L.G."/>
            <person name="Floudas D."/>
            <person name="Copeland A."/>
            <person name="Barry K.W."/>
            <person name="Cichocki N."/>
            <person name="Veneault-Fourrey C."/>
            <person name="LaButti K."/>
            <person name="Lindquist E.A."/>
            <person name="Lipzen A."/>
            <person name="Lundell T."/>
            <person name="Morin E."/>
            <person name="Murat C."/>
            <person name="Sun H."/>
            <person name="Tunlid A."/>
            <person name="Henrissat B."/>
            <person name="Grigoriev I.V."/>
            <person name="Hibbett D.S."/>
            <person name="Martin F."/>
            <person name="Nordberg H.P."/>
            <person name="Cantor M.N."/>
            <person name="Hua S.X."/>
        </authorList>
    </citation>
    <scope>NUCLEOTIDE SEQUENCE [LARGE SCALE GENOMIC DNA]</scope>
    <source>
        <strain evidence="8 9">Foug A</strain>
    </source>
</reference>
<dbReference type="AlphaFoldDB" id="A0A0C3APP8"/>
<feature type="repeat" description="TPR" evidence="5">
    <location>
        <begin position="74"/>
        <end position="107"/>
    </location>
</feature>
<evidence type="ECO:0000313" key="9">
    <source>
        <dbReference type="Proteomes" id="UP000053989"/>
    </source>
</evidence>
<dbReference type="OrthoDB" id="629492at2759"/>
<feature type="repeat" description="TPR" evidence="5">
    <location>
        <begin position="40"/>
        <end position="73"/>
    </location>
</feature>
<dbReference type="Pfam" id="PF13877">
    <property type="entry name" value="RPAP3_C"/>
    <property type="match status" value="1"/>
</dbReference>
<evidence type="ECO:0000256" key="5">
    <source>
        <dbReference type="PROSITE-ProRule" id="PRU00339"/>
    </source>
</evidence>
<dbReference type="GO" id="GO:0101031">
    <property type="term" value="C:protein folding chaperone complex"/>
    <property type="evidence" value="ECO:0007669"/>
    <property type="project" value="TreeGrafter"/>
</dbReference>
<name>A0A0C3APP8_9AGAM</name>
<feature type="region of interest" description="Disordered" evidence="6">
    <location>
        <begin position="143"/>
        <end position="238"/>
    </location>
</feature>
<proteinExistence type="inferred from homology"/>
<dbReference type="Gene3D" id="1.25.40.10">
    <property type="entry name" value="Tetratricopeptide repeat domain"/>
    <property type="match status" value="1"/>
</dbReference>
<dbReference type="InterPro" id="IPR011990">
    <property type="entry name" value="TPR-like_helical_dom_sf"/>
</dbReference>
<dbReference type="STRING" id="1036808.A0A0C3APP8"/>
<evidence type="ECO:0000256" key="2">
    <source>
        <dbReference type="ARBA" id="ARBA00022803"/>
    </source>
</evidence>
<protein>
    <recommendedName>
        <fullName evidence="4">RNA polymerase II-associated protein 3</fullName>
    </recommendedName>
</protein>
<evidence type="ECO:0000259" key="7">
    <source>
        <dbReference type="Pfam" id="PF13877"/>
    </source>
</evidence>
<accession>A0A0C3APP8</accession>
<evidence type="ECO:0000256" key="4">
    <source>
        <dbReference type="ARBA" id="ARBA00040133"/>
    </source>
</evidence>
<feature type="compositionally biased region" description="Basic and acidic residues" evidence="6">
    <location>
        <begin position="174"/>
        <end position="186"/>
    </location>
</feature>
<dbReference type="InterPro" id="IPR051966">
    <property type="entry name" value="RPAP3"/>
</dbReference>
<evidence type="ECO:0000256" key="3">
    <source>
        <dbReference type="ARBA" id="ARBA00038275"/>
    </source>
</evidence>
<comment type="similarity">
    <text evidence="3">Belongs to the RPAP3 family.</text>
</comment>
<sequence length="351" mass="39330">MASEKATSAKEKGNEAFKAGDYPTAIGHYTSAILADNSDHTFYLNRAFAYLKLGKNEDAERDSTKVLTLSPNNVKALFRRAQARQALRNFEGSREDLSRALQLEPSNTSVKNELDGVDKAIQMEQVKQRKSMPKRRRVPIDIIELDTEQPTQQHTSSKEVKDEAFIQPVSSRNLKPDNKETTRETPSRPMSQTFAEASQARESTRGGRVSGGIFRPSGNHTIVTRSPGAQQATPTPNKIDKFATPGPSMTLFDFTKAWDSLETDDARWKLICVIPPLSLPTLFQASLEPDLLKSILHTFQGVLNQDPTARSSVRGYLSALLRVQRFGTVLLFMDKQERQLLEHLRREVESS</sequence>
<dbReference type="InterPro" id="IPR025986">
    <property type="entry name" value="RPAP3-like_C"/>
</dbReference>
<feature type="domain" description="RNA-polymerase II-associated protein 3-like C-terminal" evidence="7">
    <location>
        <begin position="249"/>
        <end position="338"/>
    </location>
</feature>
<evidence type="ECO:0000313" key="8">
    <source>
        <dbReference type="EMBL" id="KIM66942.1"/>
    </source>
</evidence>
<feature type="compositionally biased region" description="Polar residues" evidence="6">
    <location>
        <begin position="218"/>
        <end position="236"/>
    </location>
</feature>
<dbReference type="SUPFAM" id="SSF48452">
    <property type="entry name" value="TPR-like"/>
    <property type="match status" value="1"/>
</dbReference>
<gene>
    <name evidence="8" type="ORF">SCLCIDRAFT_14443</name>
</gene>
<dbReference type="PROSITE" id="PS50005">
    <property type="entry name" value="TPR"/>
    <property type="match status" value="2"/>
</dbReference>
<reference evidence="9" key="2">
    <citation type="submission" date="2015-01" db="EMBL/GenBank/DDBJ databases">
        <title>Evolutionary Origins and Diversification of the Mycorrhizal Mutualists.</title>
        <authorList>
            <consortium name="DOE Joint Genome Institute"/>
            <consortium name="Mycorrhizal Genomics Consortium"/>
            <person name="Kohler A."/>
            <person name="Kuo A."/>
            <person name="Nagy L.G."/>
            <person name="Floudas D."/>
            <person name="Copeland A."/>
            <person name="Barry K.W."/>
            <person name="Cichocki N."/>
            <person name="Veneault-Fourrey C."/>
            <person name="LaButti K."/>
            <person name="Lindquist E.A."/>
            <person name="Lipzen A."/>
            <person name="Lundell T."/>
            <person name="Morin E."/>
            <person name="Murat C."/>
            <person name="Riley R."/>
            <person name="Ohm R."/>
            <person name="Sun H."/>
            <person name="Tunlid A."/>
            <person name="Henrissat B."/>
            <person name="Grigoriev I.V."/>
            <person name="Hibbett D.S."/>
            <person name="Martin F."/>
        </authorList>
    </citation>
    <scope>NUCLEOTIDE SEQUENCE [LARGE SCALE GENOMIC DNA]</scope>
    <source>
        <strain evidence="9">Foug A</strain>
    </source>
</reference>
<keyword evidence="1" id="KW-0677">Repeat</keyword>
<evidence type="ECO:0000256" key="1">
    <source>
        <dbReference type="ARBA" id="ARBA00022737"/>
    </source>
</evidence>
<evidence type="ECO:0000256" key="6">
    <source>
        <dbReference type="SAM" id="MobiDB-lite"/>
    </source>
</evidence>
<dbReference type="SMART" id="SM00028">
    <property type="entry name" value="TPR"/>
    <property type="match status" value="3"/>
</dbReference>
<organism evidence="8 9">
    <name type="scientific">Scleroderma citrinum Foug A</name>
    <dbReference type="NCBI Taxonomy" id="1036808"/>
    <lineage>
        <taxon>Eukaryota</taxon>
        <taxon>Fungi</taxon>
        <taxon>Dikarya</taxon>
        <taxon>Basidiomycota</taxon>
        <taxon>Agaricomycotina</taxon>
        <taxon>Agaricomycetes</taxon>
        <taxon>Agaricomycetidae</taxon>
        <taxon>Boletales</taxon>
        <taxon>Sclerodermatineae</taxon>
        <taxon>Sclerodermataceae</taxon>
        <taxon>Scleroderma</taxon>
    </lineage>
</organism>
<dbReference type="InParanoid" id="A0A0C3APP8"/>
<dbReference type="PANTHER" id="PTHR46423:SF1">
    <property type="entry name" value="RNA POLYMERASE II-ASSOCIATED PROTEIN 3"/>
    <property type="match status" value="1"/>
</dbReference>
<dbReference type="Proteomes" id="UP000053989">
    <property type="component" value="Unassembled WGS sequence"/>
</dbReference>
<dbReference type="HOGENOM" id="CLU_023272_0_0_1"/>
<keyword evidence="9" id="KW-1185">Reference proteome</keyword>
<dbReference type="PANTHER" id="PTHR46423">
    <property type="entry name" value="RNA POLYMERASE II-ASSOCIATED PROTEIN 3"/>
    <property type="match status" value="1"/>
</dbReference>
<dbReference type="InterPro" id="IPR019734">
    <property type="entry name" value="TPR_rpt"/>
</dbReference>
<dbReference type="Pfam" id="PF13432">
    <property type="entry name" value="TPR_16"/>
    <property type="match status" value="1"/>
</dbReference>
<dbReference type="EMBL" id="KN822015">
    <property type="protein sequence ID" value="KIM66942.1"/>
    <property type="molecule type" value="Genomic_DNA"/>
</dbReference>
<keyword evidence="2 5" id="KW-0802">TPR repeat</keyword>